<dbReference type="Pfam" id="PF01135">
    <property type="entry name" value="PCMT"/>
    <property type="match status" value="1"/>
</dbReference>
<dbReference type="RefSeq" id="WP_012636378.1">
    <property type="nucleotide sequence ID" value="NC_011899.1"/>
</dbReference>
<dbReference type="SUPFAM" id="SSF53335">
    <property type="entry name" value="S-adenosyl-L-methionine-dependent methyltransferases"/>
    <property type="match status" value="1"/>
</dbReference>
<evidence type="ECO:0000256" key="4">
    <source>
        <dbReference type="ARBA" id="ARBA00022603"/>
    </source>
</evidence>
<dbReference type="CDD" id="cd02440">
    <property type="entry name" value="AdoMet_MTases"/>
    <property type="match status" value="1"/>
</dbReference>
<proteinExistence type="inferred from homology"/>
<dbReference type="GO" id="GO:0005737">
    <property type="term" value="C:cytoplasm"/>
    <property type="evidence" value="ECO:0007669"/>
    <property type="project" value="UniProtKB-SubCell"/>
</dbReference>
<evidence type="ECO:0000256" key="1">
    <source>
        <dbReference type="ARBA" id="ARBA00004496"/>
    </source>
</evidence>
<keyword evidence="5 7" id="KW-0808">Transferase</keyword>
<dbReference type="PANTHER" id="PTHR11579">
    <property type="entry name" value="PROTEIN-L-ISOASPARTATE O-METHYLTRANSFERASE"/>
    <property type="match status" value="1"/>
</dbReference>
<sequence>MLWSQNQAYTPEEMIKKHLKPRGIKNKLVLKAMRQVPRHVFVPEKFKAIAYYDRALPIDKGQTISQPYIVALMIQTLNPKKSHRILEIGTGSGYAAAVLSHIARQVYTVERIEQLANRARELFNKLDYSNIEVKVDDGSLGWSEKAPFDGIIVSAGAPAIPETLTEQLKEGGRLVIPVGKRGGLQYLTVVTRDKNGEINQQELEPVRFVPLIGQEGFKENNQE</sequence>
<feature type="active site" evidence="7">
    <location>
        <position position="65"/>
    </location>
</feature>
<reference evidence="8 9" key="1">
    <citation type="journal article" date="2009" name="PLoS ONE">
        <title>Genome analysis of the anaerobic thermohalophilic bacterium Halothermothrix orenii.</title>
        <authorList>
            <person name="Mavromatis K."/>
            <person name="Ivanova N."/>
            <person name="Anderson I."/>
            <person name="Lykidis A."/>
            <person name="Hooper S.D."/>
            <person name="Sun H."/>
            <person name="Kunin V."/>
            <person name="Lapidus A."/>
            <person name="Hugenholtz P."/>
            <person name="Patel B."/>
            <person name="Kyrpides N.C."/>
        </authorList>
    </citation>
    <scope>NUCLEOTIDE SEQUENCE [LARGE SCALE GENOMIC DNA]</scope>
    <source>
        <strain evidence="9">H 168 / OCM 544 / DSM 9562</strain>
    </source>
</reference>
<dbReference type="GO" id="GO:0030091">
    <property type="term" value="P:protein repair"/>
    <property type="evidence" value="ECO:0007669"/>
    <property type="project" value="UniProtKB-UniRule"/>
</dbReference>
<evidence type="ECO:0000256" key="6">
    <source>
        <dbReference type="ARBA" id="ARBA00022691"/>
    </source>
</evidence>
<dbReference type="KEGG" id="hor:Hore_14460"/>
<dbReference type="HOGENOM" id="CLU_055432_2_0_9"/>
<dbReference type="HAMAP" id="MF_00090">
    <property type="entry name" value="PIMT"/>
    <property type="match status" value="1"/>
</dbReference>
<dbReference type="GO" id="GO:0032259">
    <property type="term" value="P:methylation"/>
    <property type="evidence" value="ECO:0007669"/>
    <property type="project" value="UniProtKB-KW"/>
</dbReference>
<dbReference type="Gene3D" id="3.40.50.150">
    <property type="entry name" value="Vaccinia Virus protein VP39"/>
    <property type="match status" value="1"/>
</dbReference>
<dbReference type="InterPro" id="IPR029063">
    <property type="entry name" value="SAM-dependent_MTases_sf"/>
</dbReference>
<dbReference type="PANTHER" id="PTHR11579:SF0">
    <property type="entry name" value="PROTEIN-L-ISOASPARTATE(D-ASPARTATE) O-METHYLTRANSFERASE"/>
    <property type="match status" value="1"/>
</dbReference>
<dbReference type="STRING" id="373903.Hore_14460"/>
<dbReference type="Proteomes" id="UP000000719">
    <property type="component" value="Chromosome"/>
</dbReference>
<dbReference type="NCBIfam" id="TIGR00080">
    <property type="entry name" value="pimt"/>
    <property type="match status" value="1"/>
</dbReference>
<keyword evidence="3 7" id="KW-0963">Cytoplasm</keyword>
<dbReference type="NCBIfam" id="NF001453">
    <property type="entry name" value="PRK00312.1"/>
    <property type="match status" value="1"/>
</dbReference>
<keyword evidence="6 7" id="KW-0949">S-adenosyl-L-methionine</keyword>
<evidence type="ECO:0000256" key="3">
    <source>
        <dbReference type="ARBA" id="ARBA00022490"/>
    </source>
</evidence>
<gene>
    <name evidence="7" type="primary">pcm</name>
    <name evidence="8" type="ordered locus">Hore_14460</name>
</gene>
<evidence type="ECO:0000256" key="5">
    <source>
        <dbReference type="ARBA" id="ARBA00022679"/>
    </source>
</evidence>
<protein>
    <recommendedName>
        <fullName evidence="7">Protein-L-isoaspartate O-methyltransferase</fullName>
        <ecNumber evidence="7">2.1.1.77</ecNumber>
    </recommendedName>
    <alternativeName>
        <fullName evidence="7">L-isoaspartyl protein carboxyl methyltransferase</fullName>
    </alternativeName>
    <alternativeName>
        <fullName evidence="7">Protein L-isoaspartyl methyltransferase</fullName>
    </alternativeName>
    <alternativeName>
        <fullName evidence="7">Protein-beta-aspartate methyltransferase</fullName>
        <shortName evidence="7">PIMT</shortName>
    </alternativeName>
</protein>
<dbReference type="EC" id="2.1.1.77" evidence="7"/>
<organism evidence="8 9">
    <name type="scientific">Halothermothrix orenii (strain H 168 / OCM 544 / DSM 9562)</name>
    <dbReference type="NCBI Taxonomy" id="373903"/>
    <lineage>
        <taxon>Bacteria</taxon>
        <taxon>Bacillati</taxon>
        <taxon>Bacillota</taxon>
        <taxon>Clostridia</taxon>
        <taxon>Halanaerobiales</taxon>
        <taxon>Halothermotrichaceae</taxon>
        <taxon>Halothermothrix</taxon>
    </lineage>
</organism>
<dbReference type="InterPro" id="IPR000682">
    <property type="entry name" value="PCMT"/>
</dbReference>
<evidence type="ECO:0000256" key="2">
    <source>
        <dbReference type="ARBA" id="ARBA00005369"/>
    </source>
</evidence>
<dbReference type="EMBL" id="CP001098">
    <property type="protein sequence ID" value="ACL70195.1"/>
    <property type="molecule type" value="Genomic_DNA"/>
</dbReference>
<comment type="catalytic activity">
    <reaction evidence="7">
        <text>[protein]-L-isoaspartate + S-adenosyl-L-methionine = [protein]-L-isoaspartate alpha-methyl ester + S-adenosyl-L-homocysteine</text>
        <dbReference type="Rhea" id="RHEA:12705"/>
        <dbReference type="Rhea" id="RHEA-COMP:12143"/>
        <dbReference type="Rhea" id="RHEA-COMP:12144"/>
        <dbReference type="ChEBI" id="CHEBI:57856"/>
        <dbReference type="ChEBI" id="CHEBI:59789"/>
        <dbReference type="ChEBI" id="CHEBI:90596"/>
        <dbReference type="ChEBI" id="CHEBI:90598"/>
        <dbReference type="EC" id="2.1.1.77"/>
    </reaction>
</comment>
<dbReference type="OrthoDB" id="9772751at2"/>
<comment type="subcellular location">
    <subcellularLocation>
        <location evidence="1 7">Cytoplasm</location>
    </subcellularLocation>
</comment>
<dbReference type="eggNOG" id="COG2518">
    <property type="taxonomic scope" value="Bacteria"/>
</dbReference>
<comment type="function">
    <text evidence="7">Catalyzes the methyl esterification of L-isoaspartyl residues in peptides and proteins that result from spontaneous decomposition of normal L-aspartyl and L-asparaginyl residues. It plays a role in the repair and/or degradation of damaged proteins.</text>
</comment>
<evidence type="ECO:0000313" key="9">
    <source>
        <dbReference type="Proteomes" id="UP000000719"/>
    </source>
</evidence>
<name>B8CY26_HALOH</name>
<dbReference type="GO" id="GO:0004719">
    <property type="term" value="F:protein-L-isoaspartate (D-aspartate) O-methyltransferase activity"/>
    <property type="evidence" value="ECO:0007669"/>
    <property type="project" value="UniProtKB-UniRule"/>
</dbReference>
<dbReference type="FunFam" id="3.40.50.150:FF:000010">
    <property type="entry name" value="Protein-L-isoaspartate O-methyltransferase"/>
    <property type="match status" value="1"/>
</dbReference>
<accession>B8CY26</accession>
<keyword evidence="4 7" id="KW-0489">Methyltransferase</keyword>
<comment type="similarity">
    <text evidence="2 7">Belongs to the methyltransferase superfamily. L-isoaspartyl/D-aspartyl protein methyltransferase family.</text>
</comment>
<dbReference type="PROSITE" id="PS01279">
    <property type="entry name" value="PCMT"/>
    <property type="match status" value="1"/>
</dbReference>
<keyword evidence="9" id="KW-1185">Reference proteome</keyword>
<evidence type="ECO:0000313" key="8">
    <source>
        <dbReference type="EMBL" id="ACL70195.1"/>
    </source>
</evidence>
<evidence type="ECO:0000256" key="7">
    <source>
        <dbReference type="HAMAP-Rule" id="MF_00090"/>
    </source>
</evidence>
<dbReference type="AlphaFoldDB" id="B8CY26"/>